<dbReference type="Pfam" id="PF13585">
    <property type="entry name" value="CHU_C"/>
    <property type="match status" value="1"/>
</dbReference>
<dbReference type="RefSeq" id="WP_011964399.1">
    <property type="nucleotide sequence ID" value="NC_009613.3"/>
</dbReference>
<dbReference type="EMBL" id="AM398681">
    <property type="protein sequence ID" value="CAL44365.1"/>
    <property type="molecule type" value="Genomic_DNA"/>
</dbReference>
<evidence type="ECO:0000313" key="3">
    <source>
        <dbReference type="EMBL" id="CAL44365.1"/>
    </source>
</evidence>
<dbReference type="InterPro" id="IPR026341">
    <property type="entry name" value="T9SS_type_B"/>
</dbReference>
<dbReference type="PROSITE" id="PS50093">
    <property type="entry name" value="PKD"/>
    <property type="match status" value="1"/>
</dbReference>
<evidence type="ECO:0000256" key="1">
    <source>
        <dbReference type="SAM" id="SignalP"/>
    </source>
</evidence>
<dbReference type="CDD" id="cd00146">
    <property type="entry name" value="PKD"/>
    <property type="match status" value="1"/>
</dbReference>
<feature type="domain" description="PKD" evidence="2">
    <location>
        <begin position="395"/>
        <end position="460"/>
    </location>
</feature>
<organism evidence="3 4">
    <name type="scientific">Flavobacterium psychrophilum (strain ATCC 49511 / DSM 21280 / CIP 103535 / JIP02/86)</name>
    <dbReference type="NCBI Taxonomy" id="402612"/>
    <lineage>
        <taxon>Bacteria</taxon>
        <taxon>Pseudomonadati</taxon>
        <taxon>Bacteroidota</taxon>
        <taxon>Flavobacteriia</taxon>
        <taxon>Flavobacteriales</taxon>
        <taxon>Flavobacteriaceae</taxon>
        <taxon>Flavobacterium</taxon>
    </lineage>
</organism>
<dbReference type="HOGENOM" id="CLU_012935_0_0_10"/>
<sequence>MKKFILLVVFLFLSSQSFAQGEANIWYFGYKAGLDFNSGAPVALTNGQLNTQEGCAVISTAAGQLLFYTDGITIWDKNHAIMPNGTGLKGHPSSTQSALVVPKPGSTTIYYLFTISDKGTSDGFRYSEVDMSLNGGFGAVNGIKNVPIQTPVCEKLTAVKNANNDGFWVLVHGFGDDGFYAYSVTSLGINMTPVVSHVGIVVANDLDTKAIGYMKFSANGAKVIACHNRSFMTELFDFNTTTGVLTNPKIVSLREGPYGAEFSQSGNIAYVTTEPTGSLVPAKLFQYDLTASNIPSTEVLLYSTINSTYYSVSGALQMGPNGKIYSAGSSNLKLNVISNPEILGVGCNFVPNIVELGDSSTDHHFSKYGLPQFIQSVFDSNINVQNLCLGSATNFMLSNTLNVISINWNFGDGSPTQIGLNPNHLYATSGDYTITATVTSTSGMTSINKTIKIYATPVANSVSNQSICGTTSMSYDLSQFNNTILGSQSNTVFGVSYFSSLVDANANTNSLPVNQNLPLGVTTFYAKIYNIANPSCNAITSFTVTLSQQPVANAPTDYVICENAPYNNMEQFDLSTKNSEVLNGQIASNYTITYHASQANATNDVGALPILYTNTLSQEVLYVRIENNSNPACFATTPLTIKVIQQPILSVVSDFKLCDDSSNNGIENFNLALKTTEILNGQSPSTFEVKYYNSLLDAQNNTSEITTTINNTSNNQIIYFSISGIGNSNCKVTGSFELIVNKLPVANTITPVFICDDVTNDGIGIFNLQNNTNTVLGTQNASDFTVSYHISQNDANSDSNTLPLSYQNATNPQIIYVRVENNLNTTCFTTKSFQIGLFKLPVANQPQNLISCSNTSVFAFNLTSQTNSVLGTQLSTEYTVSYYSTQADANSGNNHLPSSYTNTSSPQTIYARIVNNLSNQCFGVTSFQLIVRQKPILNMKDIYSICEGSTITIDAPIGFSSYTWSNGDTTPSTVLTLDGNYSLTVTKNYGDIICDTTQNFVVYNSNIATINNIQISDWTANQNTIEIFVTGDGNYQYSIDGVTYQDSPQFIGLPSGVFTIYVKDKKGCGIATDEVFLLMYPKFFTPNGDGYNDYWNIDYVQYEPELSVSIFDRFGKLIKTFKGSEKGWNGTFNGQSLPSTDYWFVVKRKDGKEYKGHFSLKR</sequence>
<dbReference type="NCBIfam" id="TIGR04131">
    <property type="entry name" value="Bac_Flav_CTERM"/>
    <property type="match status" value="1"/>
</dbReference>
<dbReference type="InterPro" id="IPR000601">
    <property type="entry name" value="PKD_dom"/>
</dbReference>
<dbReference type="InterPro" id="IPR022409">
    <property type="entry name" value="PKD/Chitinase_dom"/>
</dbReference>
<reference evidence="3 4" key="1">
    <citation type="journal article" date="2007" name="Nat. Biotechnol.">
        <title>Complete genome sequence of the fish pathogen Flavobacterium psychrophilum.</title>
        <authorList>
            <person name="Duchaud E."/>
            <person name="Boussaha M."/>
            <person name="Loux V."/>
            <person name="Bernardet J.F."/>
            <person name="Michel C."/>
            <person name="Kerouault B."/>
            <person name="Mondot S."/>
            <person name="Nicolas P."/>
            <person name="Bossy R."/>
            <person name="Caron C."/>
            <person name="Bessieres P."/>
            <person name="Gibrat J.F."/>
            <person name="Claverol S."/>
            <person name="Dumetz F."/>
            <person name="Le Henaff M."/>
            <person name="Benmansour A."/>
        </authorList>
    </citation>
    <scope>NUCLEOTIDE SEQUENCE [LARGE SCALE GENOMIC DNA]</scope>
    <source>
        <strain evidence="4">ATCC 49511 / DSM 21280 / CIP 103535 / JIP02/86</strain>
    </source>
</reference>
<evidence type="ECO:0000259" key="2">
    <source>
        <dbReference type="PROSITE" id="PS50093"/>
    </source>
</evidence>
<dbReference type="KEGG" id="fps:FP2310"/>
<dbReference type="Gene3D" id="2.60.40.10">
    <property type="entry name" value="Immunoglobulins"/>
    <property type="match status" value="1"/>
</dbReference>
<accession>A6H1Z1</accession>
<feature type="chain" id="PRO_5002698351" description="PKD domain-containing protein" evidence="1">
    <location>
        <begin position="20"/>
        <end position="1162"/>
    </location>
</feature>
<dbReference type="GeneID" id="66553416"/>
<dbReference type="SUPFAM" id="SSF49299">
    <property type="entry name" value="PKD domain"/>
    <property type="match status" value="1"/>
</dbReference>
<name>A6H1Z1_FLAPJ</name>
<proteinExistence type="predicted"/>
<protein>
    <recommendedName>
        <fullName evidence="2">PKD domain-containing protein</fullName>
    </recommendedName>
</protein>
<dbReference type="InterPro" id="IPR013783">
    <property type="entry name" value="Ig-like_fold"/>
</dbReference>
<dbReference type="SMART" id="SM00089">
    <property type="entry name" value="PKD"/>
    <property type="match status" value="1"/>
</dbReference>
<dbReference type="eggNOG" id="COG3291">
    <property type="taxonomic scope" value="Bacteria"/>
</dbReference>
<keyword evidence="4" id="KW-1185">Reference proteome</keyword>
<keyword evidence="1" id="KW-0732">Signal</keyword>
<dbReference type="InterPro" id="IPR035986">
    <property type="entry name" value="PKD_dom_sf"/>
</dbReference>
<dbReference type="PATRIC" id="fig|402612.5.peg.2362"/>
<dbReference type="Pfam" id="PF18911">
    <property type="entry name" value="PKD_4"/>
    <property type="match status" value="1"/>
</dbReference>
<evidence type="ECO:0000313" key="4">
    <source>
        <dbReference type="Proteomes" id="UP000006394"/>
    </source>
</evidence>
<dbReference type="OrthoDB" id="9765926at2"/>
<dbReference type="AlphaFoldDB" id="A6H1Z1"/>
<dbReference type="Proteomes" id="UP000006394">
    <property type="component" value="Chromosome"/>
</dbReference>
<dbReference type="EnsemblBacteria" id="CAL44365">
    <property type="protein sequence ID" value="CAL44365"/>
    <property type="gene ID" value="FP2310"/>
</dbReference>
<dbReference type="eggNOG" id="COG2706">
    <property type="taxonomic scope" value="Bacteria"/>
</dbReference>
<feature type="signal peptide" evidence="1">
    <location>
        <begin position="1"/>
        <end position="19"/>
    </location>
</feature>
<dbReference type="STRING" id="402612.FP2310"/>
<gene>
    <name evidence="3" type="ordered locus">FP2310</name>
</gene>